<comment type="caution">
    <text evidence="1">The sequence shown here is derived from an EMBL/GenBank/DDBJ whole genome shotgun (WGS) entry which is preliminary data.</text>
</comment>
<accession>A0A9W6KP97</accession>
<dbReference type="Proteomes" id="UP001143480">
    <property type="component" value="Unassembled WGS sequence"/>
</dbReference>
<gene>
    <name evidence="1" type="ORF">GCM10017581_055610</name>
</gene>
<proteinExistence type="predicted"/>
<dbReference type="RefSeq" id="WP_223095222.1">
    <property type="nucleotide sequence ID" value="NZ_BAAAXA010000001.1"/>
</dbReference>
<reference evidence="1" key="1">
    <citation type="journal article" date="2014" name="Int. J. Syst. Evol. Microbiol.">
        <title>Complete genome sequence of Corynebacterium casei LMG S-19264T (=DSM 44701T), isolated from a smear-ripened cheese.</title>
        <authorList>
            <consortium name="US DOE Joint Genome Institute (JGI-PGF)"/>
            <person name="Walter F."/>
            <person name="Albersmeier A."/>
            <person name="Kalinowski J."/>
            <person name="Ruckert C."/>
        </authorList>
    </citation>
    <scope>NUCLEOTIDE SEQUENCE</scope>
    <source>
        <strain evidence="1">VKM Ac-1321</strain>
    </source>
</reference>
<organism evidence="1 2">
    <name type="scientific">Dactylosporangium matsuzakiense</name>
    <dbReference type="NCBI Taxonomy" id="53360"/>
    <lineage>
        <taxon>Bacteria</taxon>
        <taxon>Bacillati</taxon>
        <taxon>Actinomycetota</taxon>
        <taxon>Actinomycetes</taxon>
        <taxon>Micromonosporales</taxon>
        <taxon>Micromonosporaceae</taxon>
        <taxon>Dactylosporangium</taxon>
    </lineage>
</organism>
<keyword evidence="2" id="KW-1185">Reference proteome</keyword>
<sequence>MHKPGAVAVAEDPSEGLLDLAAVRLRTLLTEPDEATASTLDSVMKRLFDPRERDLLTVSAFGSAL</sequence>
<dbReference type="EMBL" id="BSFP01000038">
    <property type="protein sequence ID" value="GLL03815.1"/>
    <property type="molecule type" value="Genomic_DNA"/>
</dbReference>
<dbReference type="AlphaFoldDB" id="A0A9W6KP97"/>
<protein>
    <submittedName>
        <fullName evidence="1">Uncharacterized protein</fullName>
    </submittedName>
</protein>
<evidence type="ECO:0000313" key="1">
    <source>
        <dbReference type="EMBL" id="GLL03815.1"/>
    </source>
</evidence>
<evidence type="ECO:0000313" key="2">
    <source>
        <dbReference type="Proteomes" id="UP001143480"/>
    </source>
</evidence>
<reference evidence="1" key="2">
    <citation type="submission" date="2023-01" db="EMBL/GenBank/DDBJ databases">
        <authorList>
            <person name="Sun Q."/>
            <person name="Evtushenko L."/>
        </authorList>
    </citation>
    <scope>NUCLEOTIDE SEQUENCE</scope>
    <source>
        <strain evidence="1">VKM Ac-1321</strain>
    </source>
</reference>
<name>A0A9W6KP97_9ACTN</name>